<proteinExistence type="predicted"/>
<gene>
    <name evidence="2" type="ORF">PISMIDRAFT_681806</name>
</gene>
<name>A0A0C9ZEW2_9AGAM</name>
<evidence type="ECO:0000256" key="1">
    <source>
        <dbReference type="SAM" id="MobiDB-lite"/>
    </source>
</evidence>
<protein>
    <submittedName>
        <fullName evidence="2">Uncharacterized protein</fullName>
    </submittedName>
</protein>
<organism evidence="2 3">
    <name type="scientific">Pisolithus microcarpus 441</name>
    <dbReference type="NCBI Taxonomy" id="765257"/>
    <lineage>
        <taxon>Eukaryota</taxon>
        <taxon>Fungi</taxon>
        <taxon>Dikarya</taxon>
        <taxon>Basidiomycota</taxon>
        <taxon>Agaricomycotina</taxon>
        <taxon>Agaricomycetes</taxon>
        <taxon>Agaricomycetidae</taxon>
        <taxon>Boletales</taxon>
        <taxon>Sclerodermatineae</taxon>
        <taxon>Pisolithaceae</taxon>
        <taxon>Pisolithus</taxon>
    </lineage>
</organism>
<dbReference type="Proteomes" id="UP000054018">
    <property type="component" value="Unassembled WGS sequence"/>
</dbReference>
<keyword evidence="3" id="KW-1185">Reference proteome</keyword>
<accession>A0A0C9ZEW2</accession>
<evidence type="ECO:0000313" key="2">
    <source>
        <dbReference type="EMBL" id="KIK20982.1"/>
    </source>
</evidence>
<dbReference type="HOGENOM" id="CLU_2224273_0_0_1"/>
<dbReference type="EMBL" id="KN833757">
    <property type="protein sequence ID" value="KIK20982.1"/>
    <property type="molecule type" value="Genomic_DNA"/>
</dbReference>
<feature type="compositionally biased region" description="Basic and acidic residues" evidence="1">
    <location>
        <begin position="56"/>
        <end position="65"/>
    </location>
</feature>
<feature type="region of interest" description="Disordered" evidence="1">
    <location>
        <begin position="54"/>
        <end position="74"/>
    </location>
</feature>
<reference evidence="2 3" key="1">
    <citation type="submission" date="2014-04" db="EMBL/GenBank/DDBJ databases">
        <authorList>
            <consortium name="DOE Joint Genome Institute"/>
            <person name="Kuo A."/>
            <person name="Kohler A."/>
            <person name="Costa M.D."/>
            <person name="Nagy L.G."/>
            <person name="Floudas D."/>
            <person name="Copeland A."/>
            <person name="Barry K.W."/>
            <person name="Cichocki N."/>
            <person name="Veneault-Fourrey C."/>
            <person name="LaButti K."/>
            <person name="Lindquist E.A."/>
            <person name="Lipzen A."/>
            <person name="Lundell T."/>
            <person name="Morin E."/>
            <person name="Murat C."/>
            <person name="Sun H."/>
            <person name="Tunlid A."/>
            <person name="Henrissat B."/>
            <person name="Grigoriev I.V."/>
            <person name="Hibbett D.S."/>
            <person name="Martin F."/>
            <person name="Nordberg H.P."/>
            <person name="Cantor M.N."/>
            <person name="Hua S.X."/>
        </authorList>
    </citation>
    <scope>NUCLEOTIDE SEQUENCE [LARGE SCALE GENOMIC DNA]</scope>
    <source>
        <strain evidence="2 3">441</strain>
    </source>
</reference>
<reference evidence="3" key="2">
    <citation type="submission" date="2015-01" db="EMBL/GenBank/DDBJ databases">
        <title>Evolutionary Origins and Diversification of the Mycorrhizal Mutualists.</title>
        <authorList>
            <consortium name="DOE Joint Genome Institute"/>
            <consortium name="Mycorrhizal Genomics Consortium"/>
            <person name="Kohler A."/>
            <person name="Kuo A."/>
            <person name="Nagy L.G."/>
            <person name="Floudas D."/>
            <person name="Copeland A."/>
            <person name="Barry K.W."/>
            <person name="Cichocki N."/>
            <person name="Veneault-Fourrey C."/>
            <person name="LaButti K."/>
            <person name="Lindquist E.A."/>
            <person name="Lipzen A."/>
            <person name="Lundell T."/>
            <person name="Morin E."/>
            <person name="Murat C."/>
            <person name="Riley R."/>
            <person name="Ohm R."/>
            <person name="Sun H."/>
            <person name="Tunlid A."/>
            <person name="Henrissat B."/>
            <person name="Grigoriev I.V."/>
            <person name="Hibbett D.S."/>
            <person name="Martin F."/>
        </authorList>
    </citation>
    <scope>NUCLEOTIDE SEQUENCE [LARGE SCALE GENOMIC DNA]</scope>
    <source>
        <strain evidence="3">441</strain>
    </source>
</reference>
<sequence>MPIWTIRIHRYQCMIVLNFYVLREKCECSLGAYFNPLQANPRSRDGVDRNFASAEHPMRINDPQETKQAPQRKKRIHHLRAIYVPTTLLSQYCVYHGRPSELLELR</sequence>
<evidence type="ECO:0000313" key="3">
    <source>
        <dbReference type="Proteomes" id="UP000054018"/>
    </source>
</evidence>
<dbReference type="AlphaFoldDB" id="A0A0C9ZEW2"/>